<dbReference type="InterPro" id="IPR029016">
    <property type="entry name" value="GAF-like_dom_sf"/>
</dbReference>
<dbReference type="EMBL" id="JAUKPO010000002">
    <property type="protein sequence ID" value="MDO1445627.1"/>
    <property type="molecule type" value="Genomic_DNA"/>
</dbReference>
<dbReference type="PROSITE" id="PS50885">
    <property type="entry name" value="HAMP"/>
    <property type="match status" value="1"/>
</dbReference>
<keyword evidence="2" id="KW-1133">Transmembrane helix</keyword>
<keyword evidence="2" id="KW-0472">Membrane</keyword>
<dbReference type="InterPro" id="IPR003660">
    <property type="entry name" value="HAMP_dom"/>
</dbReference>
<accession>A0ABT8R0K5</accession>
<dbReference type="Gene3D" id="6.10.340.10">
    <property type="match status" value="1"/>
</dbReference>
<comment type="caution">
    <text evidence="4">The sequence shown here is derived from an EMBL/GenBank/DDBJ whole genome shotgun (WGS) entry which is preliminary data.</text>
</comment>
<evidence type="ECO:0000313" key="5">
    <source>
        <dbReference type="Proteomes" id="UP001168528"/>
    </source>
</evidence>
<proteinExistence type="predicted"/>
<gene>
    <name evidence="4" type="ORF">Q0590_05170</name>
</gene>
<dbReference type="InterPro" id="IPR003018">
    <property type="entry name" value="GAF"/>
</dbReference>
<reference evidence="4" key="1">
    <citation type="submission" date="2023-07" db="EMBL/GenBank/DDBJ databases">
        <title>The genome sequence of Rhodocytophaga aerolata KACC 12507.</title>
        <authorList>
            <person name="Zhang X."/>
        </authorList>
    </citation>
    <scope>NUCLEOTIDE SEQUENCE</scope>
    <source>
        <strain evidence="4">KACC 12507</strain>
    </source>
</reference>
<dbReference type="SUPFAM" id="SSF55781">
    <property type="entry name" value="GAF domain-like"/>
    <property type="match status" value="1"/>
</dbReference>
<dbReference type="Proteomes" id="UP001168528">
    <property type="component" value="Unassembled WGS sequence"/>
</dbReference>
<feature type="transmembrane region" description="Helical" evidence="2">
    <location>
        <begin position="12"/>
        <end position="33"/>
    </location>
</feature>
<dbReference type="Pfam" id="PF13185">
    <property type="entry name" value="GAF_2"/>
    <property type="match status" value="1"/>
</dbReference>
<dbReference type="RefSeq" id="WP_302036430.1">
    <property type="nucleotide sequence ID" value="NZ_JAUKPO010000002.1"/>
</dbReference>
<sequence>MQVVNLSLVTKLRVAFLAVPFLLILTITIYSGLNLAANENQLKAATAIQVSRSVMEKVDRNFYERFGDVQAYAANQLAIEMASTDSVSPQSQKFINTMTAYYVLYDLMLVVNREGKVIAANTQDKAGNSLATDVLLGKDFSTEAWYVACMSAEGPKGGAWYSDFQVNPHVAAIHRSNGWGMAFAAPIKNDSGQTVGVWYNFASWKEVTQGIRQEALQALQASEAGSEILLVNQQGKIIDASDERVVLNQSLVLDSLSHQLATTALLPDFLQGKEYASGTFASTGAYTYAGKHWQCVTVIPKASLSLAYFFTKELLFIDITFLLIAWFASKLISGNIVSRVYQLRDIISKLSKGDIRNVDLAMTGNDELTQMATAVSSLADGLKRTSAFADEVGKGNFNAVFTPLSEADTLGNALLKMNNNLKIAAEEDRKRSWASEGQAKFAEILRSTTDLSLLAEKIMSGLVKYLQANQGGLFIVQEKDGQLPELELLACYAYNRKKFVEKTIPIGEGLLGQAYLEKDTLLLTEIPAGYLQITSGLGEANPTCLLIVPLKVQDKVEGVLELASFNKFEAYEIAFVEKLAESIASTIAAVKTTARTQKLLQESQQQAEELRSQEEEMRQNMEELVATQEEMKRKEAEYASLLTPDVSTHLFA</sequence>
<organism evidence="4 5">
    <name type="scientific">Rhodocytophaga aerolata</name>
    <dbReference type="NCBI Taxonomy" id="455078"/>
    <lineage>
        <taxon>Bacteria</taxon>
        <taxon>Pseudomonadati</taxon>
        <taxon>Bacteroidota</taxon>
        <taxon>Cytophagia</taxon>
        <taxon>Cytophagales</taxon>
        <taxon>Rhodocytophagaceae</taxon>
        <taxon>Rhodocytophaga</taxon>
    </lineage>
</organism>
<evidence type="ECO:0000256" key="1">
    <source>
        <dbReference type="SAM" id="Coils"/>
    </source>
</evidence>
<feature type="domain" description="HAMP" evidence="3">
    <location>
        <begin position="334"/>
        <end position="387"/>
    </location>
</feature>
<dbReference type="CDD" id="cd18773">
    <property type="entry name" value="PDC1_HK_sensor"/>
    <property type="match status" value="1"/>
</dbReference>
<keyword evidence="5" id="KW-1185">Reference proteome</keyword>
<evidence type="ECO:0000259" key="3">
    <source>
        <dbReference type="PROSITE" id="PS50885"/>
    </source>
</evidence>
<protein>
    <submittedName>
        <fullName evidence="4">GAF domain-containing protein</fullName>
    </submittedName>
</protein>
<keyword evidence="1" id="KW-0175">Coiled coil</keyword>
<evidence type="ECO:0000256" key="2">
    <source>
        <dbReference type="SAM" id="Phobius"/>
    </source>
</evidence>
<keyword evidence="2" id="KW-0812">Transmembrane</keyword>
<evidence type="ECO:0000313" key="4">
    <source>
        <dbReference type="EMBL" id="MDO1445627.1"/>
    </source>
</evidence>
<name>A0ABT8R0K5_9BACT</name>
<feature type="coiled-coil region" evidence="1">
    <location>
        <begin position="593"/>
        <end position="637"/>
    </location>
</feature>
<dbReference type="Gene3D" id="3.30.450.20">
    <property type="entry name" value="PAS domain"/>
    <property type="match status" value="1"/>
</dbReference>
<dbReference type="Gene3D" id="3.30.450.40">
    <property type="match status" value="1"/>
</dbReference>
<dbReference type="SMART" id="SM00065">
    <property type="entry name" value="GAF"/>
    <property type="match status" value="1"/>
</dbReference>